<dbReference type="PATRIC" id="fig|1454001.3.peg.643"/>
<dbReference type="EMBL" id="JFAX01000002">
    <property type="protein sequence ID" value="EXI69175.1"/>
    <property type="molecule type" value="Genomic_DNA"/>
</dbReference>
<dbReference type="Gene3D" id="3.40.50.300">
    <property type="entry name" value="P-loop containing nucleotide triphosphate hydrolases"/>
    <property type="match status" value="1"/>
</dbReference>
<feature type="domain" description="KAP NTPase" evidence="2">
    <location>
        <begin position="26"/>
        <end position="289"/>
    </location>
</feature>
<dbReference type="Proteomes" id="UP000020218">
    <property type="component" value="Unassembled WGS sequence"/>
</dbReference>
<accession>A0A011NX30</accession>
<name>A0A011NX30_9PROT</name>
<dbReference type="SUPFAM" id="SSF52540">
    <property type="entry name" value="P-loop containing nucleoside triphosphate hydrolases"/>
    <property type="match status" value="1"/>
</dbReference>
<dbReference type="InterPro" id="IPR027417">
    <property type="entry name" value="P-loop_NTPase"/>
</dbReference>
<dbReference type="STRING" id="1454001.AW08_00382"/>
<dbReference type="InterPro" id="IPR011646">
    <property type="entry name" value="KAP_P-loop"/>
</dbReference>
<dbReference type="Pfam" id="PF07693">
    <property type="entry name" value="KAP_NTPase"/>
    <property type="match status" value="1"/>
</dbReference>
<reference evidence="3" key="1">
    <citation type="submission" date="2014-02" db="EMBL/GenBank/DDBJ databases">
        <title>Expanding our view of genomic diversity in Candidatus Accumulibacter clades.</title>
        <authorList>
            <person name="Skennerton C.T."/>
            <person name="Barr J.J."/>
            <person name="Slater F.R."/>
            <person name="Bond P.L."/>
            <person name="Tyson G.W."/>
        </authorList>
    </citation>
    <scope>NUCLEOTIDE SEQUENCE [LARGE SCALE GENOMIC DNA]</scope>
</reference>
<comment type="caution">
    <text evidence="3">The sequence shown here is derived from an EMBL/GenBank/DDBJ whole genome shotgun (WGS) entry which is preliminary data.</text>
</comment>
<proteinExistence type="predicted"/>
<dbReference type="AlphaFoldDB" id="A0A011NX30"/>
<gene>
    <name evidence="3" type="ORF">AW08_00382</name>
</gene>
<evidence type="ECO:0000256" key="1">
    <source>
        <dbReference type="SAM" id="MobiDB-lite"/>
    </source>
</evidence>
<feature type="region of interest" description="Disordered" evidence="1">
    <location>
        <begin position="68"/>
        <end position="89"/>
    </location>
</feature>
<keyword evidence="4" id="KW-1185">Reference proteome</keyword>
<feature type="compositionally biased region" description="Polar residues" evidence="1">
    <location>
        <begin position="69"/>
        <end position="79"/>
    </location>
</feature>
<sequence length="483" mass="54703">MPSKPHDDLPTLVDRLNWGDELAHLCGSIEQCTPPHVFGVHGDWGSGKTSFMRQLQWLLGGEVARNDGSVGSESDTFSGTDDDQRDARERRGKKMVTIWFEAWRYQSEMVPVVALLHEMRRQLSTAAVVKDKLSKLSQVTVRYLVGSLSDAARTIGVEAVLPDASRIESIGERWERAHFAESLQTDSIRGFLSEAIKELLPEDNGARLVVFIDDLDRCNSTAAFRLLEGLKIYLNVPRCVFIIGMNEQTLVDAIAKELALPKDVPHAVVQLRAAHYLEKICTNVFRLPPPPDPPRHLGDWLNDLEQKQALLMAIGDLNCLPPNPRRLKALANQWSRFIDRVDWPEGYAEQEALAARVLVAAYICQFHRELWERWCFQPGFWEEIKAWCCGELPALRSIPARGGAERPMQDEERPQLKPAEWIGALRLPERRLPGQTDDETWGSDYPDPNAIEIFWIAPLVRKRRAILVANDFDALLKCARPPT</sequence>
<evidence type="ECO:0000313" key="4">
    <source>
        <dbReference type="Proteomes" id="UP000020218"/>
    </source>
</evidence>
<evidence type="ECO:0000313" key="3">
    <source>
        <dbReference type="EMBL" id="EXI69175.1"/>
    </source>
</evidence>
<protein>
    <submittedName>
        <fullName evidence="3">P-loop ATPase</fullName>
    </submittedName>
</protein>
<organism evidence="3 4">
    <name type="scientific">Candidatus Accumulibacter adjunctus</name>
    <dbReference type="NCBI Taxonomy" id="1454001"/>
    <lineage>
        <taxon>Bacteria</taxon>
        <taxon>Pseudomonadati</taxon>
        <taxon>Pseudomonadota</taxon>
        <taxon>Betaproteobacteria</taxon>
        <taxon>Candidatus Accumulibacter</taxon>
    </lineage>
</organism>
<evidence type="ECO:0000259" key="2">
    <source>
        <dbReference type="Pfam" id="PF07693"/>
    </source>
</evidence>